<dbReference type="InterPro" id="IPR037069">
    <property type="entry name" value="AcylCoA_DH/ox_N_sf"/>
</dbReference>
<sequence length="390" mass="42067">MDFSLTEEQKAFLETAERFSTEKLAPFYMDRDRDDGLDRDLVREMGAMGLIGVDLPEEFGGLGMGGVTTGVIAEAIAYGDMNVCYVQLLGSLMGQIIVRNANKDLAGEWVPRIVSGDAIVGLGLTEPRGGSDAANLQLRAGKVQGGYLLNGEKTSMSFADGADAAVVFARTGAADGGARAVSAFMVGMTDEGVTTTRFNDIGSKMVGRGSVFFDDVFVPDEHMIGDENMGFVQVMQGFDYSRALIGLQCIAAAQASLDETWAYIREREAFGAPLAQYQGVSFPLAEGETYLTMARQLCYYALDLRDRGLPHTAEASMCKWYGPKVAHEVIQQCLLTHGHYGYSGDLPHQQRMRDVLGLQIGDGTAQIMKLVIAREKAGRAAVQHAAPKPS</sequence>
<comment type="cofactor">
    <cofactor evidence="1 5">
        <name>FAD</name>
        <dbReference type="ChEBI" id="CHEBI:57692"/>
    </cofactor>
</comment>
<evidence type="ECO:0000256" key="1">
    <source>
        <dbReference type="ARBA" id="ARBA00001974"/>
    </source>
</evidence>
<name>A0A3S2VPC4_9PROT</name>
<evidence type="ECO:0000256" key="5">
    <source>
        <dbReference type="RuleBase" id="RU362125"/>
    </source>
</evidence>
<evidence type="ECO:0000256" key="3">
    <source>
        <dbReference type="ARBA" id="ARBA00022630"/>
    </source>
</evidence>
<dbReference type="Pfam" id="PF02771">
    <property type="entry name" value="Acyl-CoA_dh_N"/>
    <property type="match status" value="1"/>
</dbReference>
<keyword evidence="10" id="KW-1185">Reference proteome</keyword>
<dbReference type="InterPro" id="IPR009100">
    <property type="entry name" value="AcylCoA_DH/oxidase_NM_dom_sf"/>
</dbReference>
<gene>
    <name evidence="9" type="ORF">EOI86_10930</name>
</gene>
<dbReference type="PANTHER" id="PTHR43884">
    <property type="entry name" value="ACYL-COA DEHYDROGENASE"/>
    <property type="match status" value="1"/>
</dbReference>
<dbReference type="OrthoDB" id="9769473at2"/>
<dbReference type="InterPro" id="IPR046373">
    <property type="entry name" value="Acyl-CoA_Oxase/DH_mid-dom_sf"/>
</dbReference>
<dbReference type="SUPFAM" id="SSF47203">
    <property type="entry name" value="Acyl-CoA dehydrogenase C-terminal domain-like"/>
    <property type="match status" value="1"/>
</dbReference>
<feature type="domain" description="Acyl-CoA oxidase/dehydrogenase middle" evidence="7">
    <location>
        <begin position="122"/>
        <end position="216"/>
    </location>
</feature>
<dbReference type="Proteomes" id="UP000287447">
    <property type="component" value="Unassembled WGS sequence"/>
</dbReference>
<dbReference type="Pfam" id="PF00441">
    <property type="entry name" value="Acyl-CoA_dh_1"/>
    <property type="match status" value="1"/>
</dbReference>
<dbReference type="Gene3D" id="1.20.140.10">
    <property type="entry name" value="Butyryl-CoA Dehydrogenase, subunit A, domain 3"/>
    <property type="match status" value="1"/>
</dbReference>
<organism evidence="9 10">
    <name type="scientific">Hwanghaeella grinnelliae</name>
    <dbReference type="NCBI Taxonomy" id="2500179"/>
    <lineage>
        <taxon>Bacteria</taxon>
        <taxon>Pseudomonadati</taxon>
        <taxon>Pseudomonadota</taxon>
        <taxon>Alphaproteobacteria</taxon>
        <taxon>Rhodospirillales</taxon>
        <taxon>Rhodospirillaceae</taxon>
        <taxon>Hwanghaeella</taxon>
    </lineage>
</organism>
<evidence type="ECO:0000313" key="9">
    <source>
        <dbReference type="EMBL" id="RVU35775.1"/>
    </source>
</evidence>
<dbReference type="PANTHER" id="PTHR43884:SF37">
    <property type="entry name" value="ACYL-COA DEHYDROGENASE"/>
    <property type="match status" value="1"/>
</dbReference>
<keyword evidence="3 5" id="KW-0285">Flavoprotein</keyword>
<evidence type="ECO:0000256" key="4">
    <source>
        <dbReference type="ARBA" id="ARBA00022827"/>
    </source>
</evidence>
<keyword evidence="5" id="KW-0560">Oxidoreductase</keyword>
<dbReference type="GO" id="GO:0050660">
    <property type="term" value="F:flavin adenine dinucleotide binding"/>
    <property type="evidence" value="ECO:0007669"/>
    <property type="project" value="InterPro"/>
</dbReference>
<evidence type="ECO:0000259" key="6">
    <source>
        <dbReference type="Pfam" id="PF00441"/>
    </source>
</evidence>
<evidence type="ECO:0000313" key="10">
    <source>
        <dbReference type="Proteomes" id="UP000287447"/>
    </source>
</evidence>
<dbReference type="AlphaFoldDB" id="A0A3S2VPC4"/>
<comment type="caution">
    <text evidence="9">The sequence shown here is derived from an EMBL/GenBank/DDBJ whole genome shotgun (WGS) entry which is preliminary data.</text>
</comment>
<feature type="domain" description="Acyl-CoA dehydrogenase/oxidase C-terminal" evidence="6">
    <location>
        <begin position="228"/>
        <end position="375"/>
    </location>
</feature>
<evidence type="ECO:0000256" key="2">
    <source>
        <dbReference type="ARBA" id="ARBA00009347"/>
    </source>
</evidence>
<dbReference type="InterPro" id="IPR036250">
    <property type="entry name" value="AcylCo_DH-like_C"/>
</dbReference>
<dbReference type="Gene3D" id="1.10.540.10">
    <property type="entry name" value="Acyl-CoA dehydrogenase/oxidase, N-terminal domain"/>
    <property type="match status" value="1"/>
</dbReference>
<feature type="domain" description="Acyl-CoA dehydrogenase/oxidase N-terminal" evidence="8">
    <location>
        <begin position="6"/>
        <end position="117"/>
    </location>
</feature>
<reference evidence="10" key="1">
    <citation type="submission" date="2019-01" db="EMBL/GenBank/DDBJ databases">
        <title>Gri0909 isolated from a small marine red alga.</title>
        <authorList>
            <person name="Kim J."/>
            <person name="Jeong S.E."/>
            <person name="Jeon C.O."/>
        </authorList>
    </citation>
    <scope>NUCLEOTIDE SEQUENCE [LARGE SCALE GENOMIC DNA]</scope>
    <source>
        <strain evidence="10">Gri0909</strain>
    </source>
</reference>
<dbReference type="Pfam" id="PF02770">
    <property type="entry name" value="Acyl-CoA_dh_M"/>
    <property type="match status" value="1"/>
</dbReference>
<dbReference type="InterPro" id="IPR006091">
    <property type="entry name" value="Acyl-CoA_Oxase/DH_mid-dom"/>
</dbReference>
<dbReference type="SUPFAM" id="SSF56645">
    <property type="entry name" value="Acyl-CoA dehydrogenase NM domain-like"/>
    <property type="match status" value="1"/>
</dbReference>
<evidence type="ECO:0000259" key="7">
    <source>
        <dbReference type="Pfam" id="PF02770"/>
    </source>
</evidence>
<accession>A0A3S2VPC4</accession>
<dbReference type="InterPro" id="IPR009075">
    <property type="entry name" value="AcylCo_DH/oxidase_C"/>
</dbReference>
<comment type="similarity">
    <text evidence="2 5">Belongs to the acyl-CoA dehydrogenase family.</text>
</comment>
<dbReference type="Gene3D" id="2.40.110.10">
    <property type="entry name" value="Butyryl-CoA Dehydrogenase, subunit A, domain 2"/>
    <property type="match status" value="1"/>
</dbReference>
<keyword evidence="4 5" id="KW-0274">FAD</keyword>
<dbReference type="GO" id="GO:0003995">
    <property type="term" value="F:acyl-CoA dehydrogenase activity"/>
    <property type="evidence" value="ECO:0007669"/>
    <property type="project" value="TreeGrafter"/>
</dbReference>
<evidence type="ECO:0000259" key="8">
    <source>
        <dbReference type="Pfam" id="PF02771"/>
    </source>
</evidence>
<dbReference type="EMBL" id="SADE01000002">
    <property type="protein sequence ID" value="RVU35775.1"/>
    <property type="molecule type" value="Genomic_DNA"/>
</dbReference>
<dbReference type="InterPro" id="IPR013786">
    <property type="entry name" value="AcylCoA_DH/ox_N"/>
</dbReference>
<protein>
    <submittedName>
        <fullName evidence="9">Cyclohexanecarboxyl-CoA dehydrogenase</fullName>
    </submittedName>
</protein>
<proteinExistence type="inferred from homology"/>
<dbReference type="RefSeq" id="WP_127765252.1">
    <property type="nucleotide sequence ID" value="NZ_SADE01000002.1"/>
</dbReference>